<name>A0A6G1Q291_CHAAH</name>
<dbReference type="EMBL" id="CM015723">
    <property type="protein sequence ID" value="KAF3696378.1"/>
    <property type="molecule type" value="Genomic_DNA"/>
</dbReference>
<dbReference type="Proteomes" id="UP000503349">
    <property type="component" value="Chromosome 12"/>
</dbReference>
<accession>A0A6G1Q291</accession>
<reference evidence="1 2" key="1">
    <citation type="submission" date="2019-02" db="EMBL/GenBank/DDBJ databases">
        <title>Opniocepnalus argus genome.</title>
        <authorList>
            <person name="Zhou C."/>
            <person name="Xiao S."/>
        </authorList>
    </citation>
    <scope>NUCLEOTIDE SEQUENCE [LARGE SCALE GENOMIC DNA]</scope>
    <source>
        <strain evidence="1">OARG1902GOOAL</strain>
        <tissue evidence="1">Muscle</tissue>
    </source>
</reference>
<keyword evidence="2" id="KW-1185">Reference proteome</keyword>
<reference evidence="2" key="2">
    <citation type="submission" date="2019-02" db="EMBL/GenBank/DDBJ databases">
        <title>Opniocepnalus argus Var Kimnra genome.</title>
        <authorList>
            <person name="Zhou C."/>
            <person name="Xiao S."/>
        </authorList>
    </citation>
    <scope>NUCLEOTIDE SEQUENCE [LARGE SCALE GENOMIC DNA]</scope>
</reference>
<gene>
    <name evidence="1" type="ORF">EXN66_Car012055</name>
</gene>
<dbReference type="AlphaFoldDB" id="A0A6G1Q291"/>
<evidence type="ECO:0000313" key="2">
    <source>
        <dbReference type="Proteomes" id="UP000503349"/>
    </source>
</evidence>
<evidence type="ECO:0000313" key="1">
    <source>
        <dbReference type="EMBL" id="KAF3696378.1"/>
    </source>
</evidence>
<proteinExistence type="predicted"/>
<sequence length="87" mass="10394">MPMFNSCYALEPIAPCDFLPVRLRLVSNYVLIKNFNYCTERHRLPPHYLVHMFTERGFGRILEFCAWQIHHGYIPHTHCQDHHSTPQ</sequence>
<organism evidence="1 2">
    <name type="scientific">Channa argus</name>
    <name type="common">Northern snakehead</name>
    <name type="synonym">Ophicephalus argus</name>
    <dbReference type="NCBI Taxonomy" id="215402"/>
    <lineage>
        <taxon>Eukaryota</taxon>
        <taxon>Metazoa</taxon>
        <taxon>Chordata</taxon>
        <taxon>Craniata</taxon>
        <taxon>Vertebrata</taxon>
        <taxon>Euteleostomi</taxon>
        <taxon>Actinopterygii</taxon>
        <taxon>Neopterygii</taxon>
        <taxon>Teleostei</taxon>
        <taxon>Neoteleostei</taxon>
        <taxon>Acanthomorphata</taxon>
        <taxon>Anabantaria</taxon>
        <taxon>Anabantiformes</taxon>
        <taxon>Channoidei</taxon>
        <taxon>Channidae</taxon>
        <taxon>Channa</taxon>
    </lineage>
</organism>
<protein>
    <submittedName>
        <fullName evidence="1">Uncharacterized protein</fullName>
    </submittedName>
</protein>